<gene>
    <name evidence="3" type="ORF">SYNPS1DRAFT_29168</name>
    <name evidence="2" type="ORF">SYNPS1DRAFT_32135</name>
</gene>
<organism evidence="2 4">
    <name type="scientific">Syncephalis pseudoplumigaleata</name>
    <dbReference type="NCBI Taxonomy" id="1712513"/>
    <lineage>
        <taxon>Eukaryota</taxon>
        <taxon>Fungi</taxon>
        <taxon>Fungi incertae sedis</taxon>
        <taxon>Zoopagomycota</taxon>
        <taxon>Zoopagomycotina</taxon>
        <taxon>Zoopagomycetes</taxon>
        <taxon>Zoopagales</taxon>
        <taxon>Piptocephalidaceae</taxon>
        <taxon>Syncephalis</taxon>
    </lineage>
</organism>
<sequence>MAHGMTSPPLSMPSSAPPASHEEPALSGDARYLADLSYAQDVSTVLDNTFVSSEESGRSKIPIRKKRAPPPKPKPLPIRKMIEALPLRYRESPHRDTIETIVKALHANSDGLYIHDIIRETNIARHRAIEYMNALVHSKAVVKTSQKGFLYQLDPVKYPPPPANKSHRRR</sequence>
<dbReference type="Proteomes" id="UP000278143">
    <property type="component" value="Unassembled WGS sequence"/>
</dbReference>
<evidence type="ECO:0000313" key="2">
    <source>
        <dbReference type="EMBL" id="RKP22285.1"/>
    </source>
</evidence>
<feature type="compositionally biased region" description="Low complexity" evidence="1">
    <location>
        <begin position="7"/>
        <end position="19"/>
    </location>
</feature>
<feature type="region of interest" description="Disordered" evidence="1">
    <location>
        <begin position="1"/>
        <end position="27"/>
    </location>
</feature>
<dbReference type="AlphaFoldDB" id="A0A4P9YRH5"/>
<dbReference type="EMBL" id="KZ992306">
    <property type="protein sequence ID" value="RKP22285.1"/>
    <property type="molecule type" value="Genomic_DNA"/>
</dbReference>
<keyword evidence="4" id="KW-1185">Reference proteome</keyword>
<evidence type="ECO:0000313" key="4">
    <source>
        <dbReference type="Proteomes" id="UP000278143"/>
    </source>
</evidence>
<reference evidence="4" key="1">
    <citation type="journal article" date="2018" name="Nat. Microbiol.">
        <title>Leveraging single-cell genomics to expand the fungal tree of life.</title>
        <authorList>
            <person name="Ahrendt S.R."/>
            <person name="Quandt C.A."/>
            <person name="Ciobanu D."/>
            <person name="Clum A."/>
            <person name="Salamov A."/>
            <person name="Andreopoulos B."/>
            <person name="Cheng J.F."/>
            <person name="Woyke T."/>
            <person name="Pelin A."/>
            <person name="Henrissat B."/>
            <person name="Reynolds N.K."/>
            <person name="Benny G.L."/>
            <person name="Smith M.E."/>
            <person name="James T.Y."/>
            <person name="Grigoriev I.V."/>
        </authorList>
    </citation>
    <scope>NUCLEOTIDE SEQUENCE [LARGE SCALE GENOMIC DNA]</scope>
    <source>
        <strain evidence="4">Benny S71-1</strain>
    </source>
</reference>
<evidence type="ECO:0000256" key="1">
    <source>
        <dbReference type="SAM" id="MobiDB-lite"/>
    </source>
</evidence>
<feature type="region of interest" description="Disordered" evidence="1">
    <location>
        <begin position="49"/>
        <end position="77"/>
    </location>
</feature>
<dbReference type="EMBL" id="KZ989889">
    <property type="protein sequence ID" value="RKP25084.1"/>
    <property type="molecule type" value="Genomic_DNA"/>
</dbReference>
<protein>
    <submittedName>
        <fullName evidence="2">Uncharacterized protein</fullName>
    </submittedName>
</protein>
<evidence type="ECO:0000313" key="3">
    <source>
        <dbReference type="EMBL" id="RKP25084.1"/>
    </source>
</evidence>
<name>A0A4P9YRH5_9FUNG</name>
<proteinExistence type="predicted"/>
<accession>A0A4P9YRH5</accession>
<dbReference type="OrthoDB" id="5586015at2759"/>
<reference evidence="2" key="2">
    <citation type="submission" date="2018-07" db="EMBL/GenBank/DDBJ databases">
        <title>Leveraging single-cell genomics to expand the Fungal Tree of Life.</title>
        <authorList>
            <consortium name="DOE Joint Genome Institute"/>
            <person name="Ahrendt S.R."/>
            <person name="Quandt C.A."/>
            <person name="Ciobanu D."/>
            <person name="Clum A."/>
            <person name="Salamov A."/>
            <person name="Andreopoulos B."/>
            <person name="Cheng J.-F."/>
            <person name="Woyke T."/>
            <person name="Pelin A."/>
            <person name="Henrissat B."/>
            <person name="Reynolds N."/>
            <person name="Benny G.L."/>
            <person name="Smith M.E."/>
            <person name="James T.Y."/>
            <person name="Grigoriev I.V."/>
        </authorList>
    </citation>
    <scope>NUCLEOTIDE SEQUENCE</scope>
    <source>
        <strain evidence="2">Benny S71-1</strain>
    </source>
</reference>